<keyword evidence="2" id="KW-1185">Reference proteome</keyword>
<dbReference type="Proteomes" id="UP000324351">
    <property type="component" value="Unassembled WGS sequence"/>
</dbReference>
<accession>A0A5B1M717</accession>
<comment type="caution">
    <text evidence="1">The sequence shown here is derived from an EMBL/GenBank/DDBJ whole genome shotgun (WGS) entry which is preliminary data.</text>
</comment>
<evidence type="ECO:0000313" key="1">
    <source>
        <dbReference type="EMBL" id="KAA1428651.1"/>
    </source>
</evidence>
<proteinExistence type="predicted"/>
<gene>
    <name evidence="1" type="ORF">F0U47_00025</name>
</gene>
<evidence type="ECO:0000313" key="2">
    <source>
        <dbReference type="Proteomes" id="UP000324351"/>
    </source>
</evidence>
<dbReference type="RefSeq" id="WP_149748274.1">
    <property type="nucleotide sequence ID" value="NZ_VUJW01000001.1"/>
</dbReference>
<name>A0A5B1M717_9ACTN</name>
<reference evidence="1 2" key="1">
    <citation type="submission" date="2019-09" db="EMBL/GenBank/DDBJ databases">
        <title>Nocardioides panacisoli sp. nov., isolated from the soil of a ginseng field.</title>
        <authorList>
            <person name="Cho C."/>
        </authorList>
    </citation>
    <scope>NUCLEOTIDE SEQUENCE [LARGE SCALE GENOMIC DNA]</scope>
    <source>
        <strain evidence="1 2">BN140041</strain>
    </source>
</reference>
<dbReference type="AlphaFoldDB" id="A0A5B1M717"/>
<sequence length="81" mass="8820">MNDVDEELTRLAIRASLERHGYYFETIDRNDSARAEHLGRLGRAAAEEIGAEVTMAASPRRGGGVQVCLALVRTPLTPEPA</sequence>
<dbReference type="EMBL" id="VUJW01000001">
    <property type="protein sequence ID" value="KAA1428651.1"/>
    <property type="molecule type" value="Genomic_DNA"/>
</dbReference>
<reference evidence="1 2" key="2">
    <citation type="submission" date="2019-09" db="EMBL/GenBank/DDBJ databases">
        <authorList>
            <person name="Jin C."/>
        </authorList>
    </citation>
    <scope>NUCLEOTIDE SEQUENCE [LARGE SCALE GENOMIC DNA]</scope>
    <source>
        <strain evidence="1 2">BN140041</strain>
    </source>
</reference>
<organism evidence="1 2">
    <name type="scientific">Nocardioides antri</name>
    <dbReference type="NCBI Taxonomy" id="2607659"/>
    <lineage>
        <taxon>Bacteria</taxon>
        <taxon>Bacillati</taxon>
        <taxon>Actinomycetota</taxon>
        <taxon>Actinomycetes</taxon>
        <taxon>Propionibacteriales</taxon>
        <taxon>Nocardioidaceae</taxon>
        <taxon>Nocardioides</taxon>
    </lineage>
</organism>
<protein>
    <submittedName>
        <fullName evidence="1">Uncharacterized protein</fullName>
    </submittedName>
</protein>